<dbReference type="PANTHER" id="PTHR43567:SF1">
    <property type="entry name" value="FLAVOREDOXIN"/>
    <property type="match status" value="1"/>
</dbReference>
<dbReference type="Proteomes" id="UP000184536">
    <property type="component" value="Unassembled WGS sequence"/>
</dbReference>
<dbReference type="Gene3D" id="2.30.110.10">
    <property type="entry name" value="Electron Transport, Fmn-binding Protein, Chain A"/>
    <property type="match status" value="1"/>
</dbReference>
<sequence length="162" mass="18253">MQSSDIKVSLRKIPNPVGLVTAQHNEKRDVTTVAWISKVSNIPPLLMISISPERYIHDLIKQSGEFTLAILSEKQEELALYCGSKTGYDVDKFQEGRILTEKPFYIKAPLIQDAVVNLECRVLDLYTTGDHTLFIGEVLMAYGVKDDTRPLVMTDQITSLRL</sequence>
<dbReference type="OrthoDB" id="9794638at2"/>
<dbReference type="RefSeq" id="WP_110941583.1">
    <property type="nucleotide sequence ID" value="NZ_FQZV01000032.1"/>
</dbReference>
<reference evidence="6" key="1">
    <citation type="submission" date="2016-11" db="EMBL/GenBank/DDBJ databases">
        <authorList>
            <person name="Varghese N."/>
            <person name="Submissions S."/>
        </authorList>
    </citation>
    <scope>NUCLEOTIDE SEQUENCE [LARGE SCALE GENOMIC DNA]</scope>
    <source>
        <strain evidence="6">DSM 17957</strain>
    </source>
</reference>
<dbReference type="GO" id="GO:0010181">
    <property type="term" value="F:FMN binding"/>
    <property type="evidence" value="ECO:0007669"/>
    <property type="project" value="InterPro"/>
</dbReference>
<comment type="cofactor">
    <cofactor evidence="1">
        <name>FMN</name>
        <dbReference type="ChEBI" id="CHEBI:58210"/>
    </cofactor>
</comment>
<dbReference type="SUPFAM" id="SSF50475">
    <property type="entry name" value="FMN-binding split barrel"/>
    <property type="match status" value="1"/>
</dbReference>
<dbReference type="STRING" id="1121919.SAMN02745975_02477"/>
<dbReference type="InterPro" id="IPR052174">
    <property type="entry name" value="Flavoredoxin"/>
</dbReference>
<dbReference type="InterPro" id="IPR002563">
    <property type="entry name" value="Flavin_Rdtase-like_dom"/>
</dbReference>
<dbReference type="AlphaFoldDB" id="A0A1M6KRJ8"/>
<feature type="domain" description="Flavin reductase like" evidence="4">
    <location>
        <begin position="10"/>
        <end position="160"/>
    </location>
</feature>
<accession>A0A1M6KRJ8</accession>
<evidence type="ECO:0000313" key="6">
    <source>
        <dbReference type="Proteomes" id="UP000184536"/>
    </source>
</evidence>
<dbReference type="PANTHER" id="PTHR43567">
    <property type="entry name" value="FLAVOREDOXIN-RELATED-RELATED"/>
    <property type="match status" value="1"/>
</dbReference>
<gene>
    <name evidence="5" type="ORF">SAMN02745975_02477</name>
</gene>
<keyword evidence="6" id="KW-1185">Reference proteome</keyword>
<proteinExistence type="inferred from homology"/>
<organism evidence="5 6">
    <name type="scientific">Geosporobacter subterraneus DSM 17957</name>
    <dbReference type="NCBI Taxonomy" id="1121919"/>
    <lineage>
        <taxon>Bacteria</taxon>
        <taxon>Bacillati</taxon>
        <taxon>Bacillota</taxon>
        <taxon>Clostridia</taxon>
        <taxon>Peptostreptococcales</taxon>
        <taxon>Thermotaleaceae</taxon>
        <taxon>Geosporobacter</taxon>
    </lineage>
</organism>
<protein>
    <submittedName>
        <fullName evidence="5">NADH-FMN oxidoreductase RutF, flavin reductase (DIM6/NTAB) family</fullName>
    </submittedName>
</protein>
<evidence type="ECO:0000256" key="1">
    <source>
        <dbReference type="ARBA" id="ARBA00001917"/>
    </source>
</evidence>
<keyword evidence="2" id="KW-0285">Flavoprotein</keyword>
<dbReference type="EMBL" id="FQZV01000032">
    <property type="protein sequence ID" value="SHJ61598.1"/>
    <property type="molecule type" value="Genomic_DNA"/>
</dbReference>
<dbReference type="InterPro" id="IPR012349">
    <property type="entry name" value="Split_barrel_FMN-bd"/>
</dbReference>
<name>A0A1M6KRJ8_9FIRM</name>
<evidence type="ECO:0000313" key="5">
    <source>
        <dbReference type="EMBL" id="SHJ61598.1"/>
    </source>
</evidence>
<evidence type="ECO:0000256" key="3">
    <source>
        <dbReference type="ARBA" id="ARBA00038054"/>
    </source>
</evidence>
<dbReference type="GO" id="GO:0016646">
    <property type="term" value="F:oxidoreductase activity, acting on the CH-NH group of donors, NAD or NADP as acceptor"/>
    <property type="evidence" value="ECO:0007669"/>
    <property type="project" value="UniProtKB-ARBA"/>
</dbReference>
<dbReference type="SMART" id="SM00903">
    <property type="entry name" value="Flavin_Reduct"/>
    <property type="match status" value="1"/>
</dbReference>
<evidence type="ECO:0000256" key="2">
    <source>
        <dbReference type="ARBA" id="ARBA00022630"/>
    </source>
</evidence>
<comment type="similarity">
    <text evidence="3">Belongs to the flavoredoxin family.</text>
</comment>
<evidence type="ECO:0000259" key="4">
    <source>
        <dbReference type="SMART" id="SM00903"/>
    </source>
</evidence>
<dbReference type="Pfam" id="PF01613">
    <property type="entry name" value="Flavin_Reduct"/>
    <property type="match status" value="1"/>
</dbReference>